<sequence length="1127" mass="127715">MFCLTCFAKRRNIIWKKFHKSDEQYHEQCEQAGDNNRTKLSTKKGDVEPDELADVQNFTKKEEDNIKTLQILAVHEYDFPNKNKDNFENLLPHIVLENSSNTFKVADDSCNVGYNLASNEGVLLNERNLNALVKKKSALSSIELQLQWFSDELHKISLENKKSDAIGQQDTQLSQSVNYSTYRQKILQSVVKFAGHAQDELKKLTKVAQDSAKNFECIWKEKSSSLPLLKHDEHGSERTQTETDKNQLELAEQVLEVAGRLLSLAKAEQTLTLFLASHYHPFNRNDLQNGMSHIKRAVSNISATFKIADADFTDDETSVLLLKSISRFLSELFPCSIITQIKNAAAIKLAELEISCADIESQTNALRYDLNQAVLSRSEKNLKEALQRTSDSSIFDLSKEITNAQEELSKLRDAKEQSYTLLAIAIKENDVTQLETALQNSANLYLPPTSSVILEANEKLKDFRFKQKRKDLNMLSLEEAAQTRNISKLRITLATAKELEPLSRDLQIVKGEAILNYYRCALHAAEICARRNANHTLQLCCNNALTTSSDDQNDLRLETKDLKINLCEYLNVAVENMRTYTISVTEFDNLRQNLHLITHSDLKIPNYLISNVEDGIRKVLERQRQVQDFRQNLSNAVSSQSLVDLLNVIKSAGISSELLHFNVDGKSEYTHSLLAMAKEKLSAVNAKNKKGNVLITDQASEARHNLKKVMHQNADDVLAVRAAMDTFRTVCGVEEKAAAEANKIRGKVNTRKKSKARRIRKVKSGLAANSETRKAIRNLKKGAEGTQQHQAKECKSQTQGVSFSALTANVVDMSFENQSTLEKSPLETIETAGVEALDRDRKKCAVVDCHRQRLVTVETWPNDNHIKNSTLLNKAQKLVDKLEKSENKRAKEAEATEALENIKHRLSTEIQNAIKTDDRAELWRCTHRLSRLLGDDLDDECVYLKNEALKHFKVLTTTQCNKDLQNAVAKRDLDKLEHVLYQIENNLQDLLPTKEENRNMFLKDFHRGQQLASRLKEIQSIRDGILSMTRMIISEICSYPSPPTIVHSVMAATYLLLGECKRTVEDWSKVHSLIGMLGRLSLSRRIKRCRACNISLQSAKNAQLYLKDLTFERVKKISTGASNFNDK</sequence>
<evidence type="ECO:0000256" key="1">
    <source>
        <dbReference type="SAM" id="Coils"/>
    </source>
</evidence>
<keyword evidence="3" id="KW-1185">Reference proteome</keyword>
<accession>A0ABP0F2I3</accession>
<proteinExistence type="predicted"/>
<dbReference type="EMBL" id="CAWYQH010000001">
    <property type="protein sequence ID" value="CAK8672645.1"/>
    <property type="molecule type" value="Genomic_DNA"/>
</dbReference>
<protein>
    <submittedName>
        <fullName evidence="2">Uncharacterized protein</fullName>
    </submittedName>
</protein>
<feature type="coiled-coil region" evidence="1">
    <location>
        <begin position="868"/>
        <end position="902"/>
    </location>
</feature>
<comment type="caution">
    <text evidence="2">The sequence shown here is derived from an EMBL/GenBank/DDBJ whole genome shotgun (WGS) entry which is preliminary data.</text>
</comment>
<dbReference type="Gene3D" id="1.20.920.60">
    <property type="match status" value="1"/>
</dbReference>
<name>A0ABP0F2I3_CLALP</name>
<organism evidence="2 3">
    <name type="scientific">Clavelina lepadiformis</name>
    <name type="common">Light-bulb sea squirt</name>
    <name type="synonym">Ascidia lepadiformis</name>
    <dbReference type="NCBI Taxonomy" id="159417"/>
    <lineage>
        <taxon>Eukaryota</taxon>
        <taxon>Metazoa</taxon>
        <taxon>Chordata</taxon>
        <taxon>Tunicata</taxon>
        <taxon>Ascidiacea</taxon>
        <taxon>Aplousobranchia</taxon>
        <taxon>Clavelinidae</taxon>
        <taxon>Clavelina</taxon>
    </lineage>
</organism>
<gene>
    <name evidence="2" type="ORF">CVLEPA_LOCUS2343</name>
</gene>
<reference evidence="2 3" key="1">
    <citation type="submission" date="2024-02" db="EMBL/GenBank/DDBJ databases">
        <authorList>
            <person name="Daric V."/>
            <person name="Darras S."/>
        </authorList>
    </citation>
    <scope>NUCLEOTIDE SEQUENCE [LARGE SCALE GENOMIC DNA]</scope>
</reference>
<evidence type="ECO:0000313" key="3">
    <source>
        <dbReference type="Proteomes" id="UP001642483"/>
    </source>
</evidence>
<dbReference type="Proteomes" id="UP001642483">
    <property type="component" value="Unassembled WGS sequence"/>
</dbReference>
<evidence type="ECO:0000313" key="2">
    <source>
        <dbReference type="EMBL" id="CAK8672645.1"/>
    </source>
</evidence>
<keyword evidence="1" id="KW-0175">Coiled coil</keyword>